<evidence type="ECO:0000256" key="5">
    <source>
        <dbReference type="ARBA" id="ARBA00023239"/>
    </source>
</evidence>
<dbReference type="PANTHER" id="PTHR11999:SF157">
    <property type="entry name" value="TRYPTOPHAN DECARBOXYLASE 1"/>
    <property type="match status" value="1"/>
</dbReference>
<evidence type="ECO:0008006" key="9">
    <source>
        <dbReference type="Google" id="ProtNLM"/>
    </source>
</evidence>
<dbReference type="InParanoid" id="A0A068UU09"/>
<gene>
    <name evidence="7" type="ORF">GSCOC_T00035010001</name>
</gene>
<dbReference type="GO" id="GO:0030170">
    <property type="term" value="F:pyridoxal phosphate binding"/>
    <property type="evidence" value="ECO:0007669"/>
    <property type="project" value="InterPro"/>
</dbReference>
<dbReference type="InterPro" id="IPR010977">
    <property type="entry name" value="Aromatic_deC"/>
</dbReference>
<dbReference type="STRING" id="49390.A0A068UU09"/>
<sequence>MGSIDANNEASYAASPVAPFRPLDPEEFRKQAHLMVDFIADYYKNIENYPVLSQVEPGYLRTRLPETAPYLPEPFETILEDVQKVIIPGMTNWLSPNFFAYFPVTCSSAAFLGEVLCTGFNSVPVNWLASPAATELEMVAVLCTLVAALDRALETIGIENIGKLVVYESDQTHSFFIKTSKLAGIFPCNIRTIPTTVEDKFSLSPKALRKQIEANIADGLVPLFLCATVGTTSTTAIDPVGQLAEVANEFGILGNTWMGGIERVDSLSFNPHKWLLCFLDCCCLWVKKPELMVKSLRTNPEYLRNKRSEFDAVIDYKDWQIGTSRRFRALKLFEIIVPIFTCYPDFSGISPFYITWALDFL</sequence>
<dbReference type="Gramene" id="CDP11777">
    <property type="protein sequence ID" value="CDP11777"/>
    <property type="gene ID" value="GSCOC_T00035010001"/>
</dbReference>
<comment type="similarity">
    <text evidence="2 6">Belongs to the group II decarboxylase family.</text>
</comment>
<keyword evidence="3" id="KW-0210">Decarboxylase</keyword>
<dbReference type="Pfam" id="PF00282">
    <property type="entry name" value="Pyridoxal_deC"/>
    <property type="match status" value="2"/>
</dbReference>
<evidence type="ECO:0000256" key="6">
    <source>
        <dbReference type="RuleBase" id="RU000382"/>
    </source>
</evidence>
<dbReference type="Proteomes" id="UP000295252">
    <property type="component" value="Chromosome VII"/>
</dbReference>
<accession>A0A068UU09</accession>
<keyword evidence="8" id="KW-1185">Reference proteome</keyword>
<evidence type="ECO:0000256" key="4">
    <source>
        <dbReference type="ARBA" id="ARBA00022898"/>
    </source>
</evidence>
<reference evidence="8" key="1">
    <citation type="journal article" date="2014" name="Science">
        <title>The coffee genome provides insight into the convergent evolution of caffeine biosynthesis.</title>
        <authorList>
            <person name="Denoeud F."/>
            <person name="Carretero-Paulet L."/>
            <person name="Dereeper A."/>
            <person name="Droc G."/>
            <person name="Guyot R."/>
            <person name="Pietrella M."/>
            <person name="Zheng C."/>
            <person name="Alberti A."/>
            <person name="Anthony F."/>
            <person name="Aprea G."/>
            <person name="Aury J.M."/>
            <person name="Bento P."/>
            <person name="Bernard M."/>
            <person name="Bocs S."/>
            <person name="Campa C."/>
            <person name="Cenci A."/>
            <person name="Combes M.C."/>
            <person name="Crouzillat D."/>
            <person name="Da Silva C."/>
            <person name="Daddiego L."/>
            <person name="De Bellis F."/>
            <person name="Dussert S."/>
            <person name="Garsmeur O."/>
            <person name="Gayraud T."/>
            <person name="Guignon V."/>
            <person name="Jahn K."/>
            <person name="Jamilloux V."/>
            <person name="Joet T."/>
            <person name="Labadie K."/>
            <person name="Lan T."/>
            <person name="Leclercq J."/>
            <person name="Lepelley M."/>
            <person name="Leroy T."/>
            <person name="Li L.T."/>
            <person name="Librado P."/>
            <person name="Lopez L."/>
            <person name="Munoz A."/>
            <person name="Noel B."/>
            <person name="Pallavicini A."/>
            <person name="Perrotta G."/>
            <person name="Poncet V."/>
            <person name="Pot D."/>
            <person name="Priyono X."/>
            <person name="Rigoreau M."/>
            <person name="Rouard M."/>
            <person name="Rozas J."/>
            <person name="Tranchant-Dubreuil C."/>
            <person name="VanBuren R."/>
            <person name="Zhang Q."/>
            <person name="Andrade A.C."/>
            <person name="Argout X."/>
            <person name="Bertrand B."/>
            <person name="de Kochko A."/>
            <person name="Graziosi G."/>
            <person name="Henry R.J."/>
            <person name="Jayarama X."/>
            <person name="Ming R."/>
            <person name="Nagai C."/>
            <person name="Rounsley S."/>
            <person name="Sankoff D."/>
            <person name="Giuliano G."/>
            <person name="Albert V.A."/>
            <person name="Wincker P."/>
            <person name="Lashermes P."/>
        </authorList>
    </citation>
    <scope>NUCLEOTIDE SEQUENCE [LARGE SCALE GENOMIC DNA]</scope>
    <source>
        <strain evidence="8">cv. DH200-94</strain>
    </source>
</reference>
<dbReference type="GO" id="GO:0005737">
    <property type="term" value="C:cytoplasm"/>
    <property type="evidence" value="ECO:0007669"/>
    <property type="project" value="TreeGrafter"/>
</dbReference>
<dbReference type="SUPFAM" id="SSF53383">
    <property type="entry name" value="PLP-dependent transferases"/>
    <property type="match status" value="1"/>
</dbReference>
<dbReference type="PANTHER" id="PTHR11999">
    <property type="entry name" value="GROUP II PYRIDOXAL-5-PHOSPHATE DECARBOXYLASE"/>
    <property type="match status" value="1"/>
</dbReference>
<dbReference type="EMBL" id="HG739144">
    <property type="protein sequence ID" value="CDP11777.1"/>
    <property type="molecule type" value="Genomic_DNA"/>
</dbReference>
<dbReference type="OrthoDB" id="639767at2759"/>
<name>A0A068UU09_COFCA</name>
<dbReference type="InterPro" id="IPR015424">
    <property type="entry name" value="PyrdxlP-dep_Trfase"/>
</dbReference>
<dbReference type="GO" id="GO:0019752">
    <property type="term" value="P:carboxylic acid metabolic process"/>
    <property type="evidence" value="ECO:0007669"/>
    <property type="project" value="InterPro"/>
</dbReference>
<evidence type="ECO:0000313" key="7">
    <source>
        <dbReference type="EMBL" id="CDP11777.1"/>
    </source>
</evidence>
<dbReference type="GO" id="GO:0006520">
    <property type="term" value="P:amino acid metabolic process"/>
    <property type="evidence" value="ECO:0007669"/>
    <property type="project" value="InterPro"/>
</dbReference>
<comment type="cofactor">
    <cofactor evidence="1 6">
        <name>pyridoxal 5'-phosphate</name>
        <dbReference type="ChEBI" id="CHEBI:597326"/>
    </cofactor>
</comment>
<dbReference type="AlphaFoldDB" id="A0A068UU09"/>
<proteinExistence type="inferred from homology"/>
<dbReference type="PROSITE" id="PS00392">
    <property type="entry name" value="DDC_GAD_HDC_YDC"/>
    <property type="match status" value="1"/>
</dbReference>
<dbReference type="PhylomeDB" id="A0A068UU09"/>
<dbReference type="InterPro" id="IPR015421">
    <property type="entry name" value="PyrdxlP-dep_Trfase_major"/>
</dbReference>
<dbReference type="Gene3D" id="3.40.640.10">
    <property type="entry name" value="Type I PLP-dependent aspartate aminotransferase-like (Major domain)"/>
    <property type="match status" value="1"/>
</dbReference>
<evidence type="ECO:0000256" key="3">
    <source>
        <dbReference type="ARBA" id="ARBA00022793"/>
    </source>
</evidence>
<organism evidence="7 8">
    <name type="scientific">Coffea canephora</name>
    <name type="common">Robusta coffee</name>
    <dbReference type="NCBI Taxonomy" id="49390"/>
    <lineage>
        <taxon>Eukaryota</taxon>
        <taxon>Viridiplantae</taxon>
        <taxon>Streptophyta</taxon>
        <taxon>Embryophyta</taxon>
        <taxon>Tracheophyta</taxon>
        <taxon>Spermatophyta</taxon>
        <taxon>Magnoliopsida</taxon>
        <taxon>eudicotyledons</taxon>
        <taxon>Gunneridae</taxon>
        <taxon>Pentapetalae</taxon>
        <taxon>asterids</taxon>
        <taxon>lamiids</taxon>
        <taxon>Gentianales</taxon>
        <taxon>Rubiaceae</taxon>
        <taxon>Ixoroideae</taxon>
        <taxon>Gardenieae complex</taxon>
        <taxon>Bertiereae - Coffeeae clade</taxon>
        <taxon>Coffeeae</taxon>
        <taxon>Coffea</taxon>
    </lineage>
</organism>
<evidence type="ECO:0000313" key="8">
    <source>
        <dbReference type="Proteomes" id="UP000295252"/>
    </source>
</evidence>
<keyword evidence="4 6" id="KW-0663">Pyridoxal phosphate</keyword>
<dbReference type="PRINTS" id="PR00800">
    <property type="entry name" value="YHDCRBOXLASE"/>
</dbReference>
<dbReference type="InterPro" id="IPR021115">
    <property type="entry name" value="Pyridoxal-P_BS"/>
</dbReference>
<keyword evidence="5 6" id="KW-0456">Lyase</keyword>
<dbReference type="GO" id="GO:0016831">
    <property type="term" value="F:carboxy-lyase activity"/>
    <property type="evidence" value="ECO:0007669"/>
    <property type="project" value="UniProtKB-KW"/>
</dbReference>
<dbReference type="OMA" id="FIRYAIC"/>
<dbReference type="FunFam" id="1.20.1340.10:FF:000001">
    <property type="entry name" value="Histidine decarboxylase"/>
    <property type="match status" value="1"/>
</dbReference>
<dbReference type="Gene3D" id="1.20.1340.10">
    <property type="entry name" value="dopa decarboxylase, N-terminal domain"/>
    <property type="match status" value="1"/>
</dbReference>
<evidence type="ECO:0000256" key="2">
    <source>
        <dbReference type="ARBA" id="ARBA00009533"/>
    </source>
</evidence>
<evidence type="ECO:0000256" key="1">
    <source>
        <dbReference type="ARBA" id="ARBA00001933"/>
    </source>
</evidence>
<protein>
    <recommendedName>
        <fullName evidence="9">Aromatic-L-amino-acid decarboxylase</fullName>
    </recommendedName>
</protein>
<dbReference type="InterPro" id="IPR002129">
    <property type="entry name" value="PyrdxlP-dep_de-COase"/>
</dbReference>